<dbReference type="SUPFAM" id="SSF48452">
    <property type="entry name" value="TPR-like"/>
    <property type="match status" value="1"/>
</dbReference>
<dbReference type="PROSITE" id="PS50005">
    <property type="entry name" value="TPR"/>
    <property type="match status" value="2"/>
</dbReference>
<evidence type="ECO:0000256" key="2">
    <source>
        <dbReference type="ARBA" id="ARBA00022803"/>
    </source>
</evidence>
<protein>
    <submittedName>
        <fullName evidence="4">Tetratricopeptide repeat protein</fullName>
    </submittedName>
</protein>
<dbReference type="Proteomes" id="UP000615026">
    <property type="component" value="Unassembled WGS sequence"/>
</dbReference>
<accession>A0A928ZRS2</accession>
<name>A0A928ZRS2_LEPEC</name>
<keyword evidence="1" id="KW-0677">Repeat</keyword>
<organism evidence="4 5">
    <name type="scientific">Leptolyngbya cf. ectocarpi LEGE 11479</name>
    <dbReference type="NCBI Taxonomy" id="1828722"/>
    <lineage>
        <taxon>Bacteria</taxon>
        <taxon>Bacillati</taxon>
        <taxon>Cyanobacteriota</taxon>
        <taxon>Cyanophyceae</taxon>
        <taxon>Leptolyngbyales</taxon>
        <taxon>Leptolyngbyaceae</taxon>
        <taxon>Leptolyngbya group</taxon>
        <taxon>Leptolyngbya</taxon>
    </lineage>
</organism>
<dbReference type="AlphaFoldDB" id="A0A928ZRS2"/>
<sequence length="143" mass="16390">MDEQLPTSDQSPDQSSDHWYQQGVVFDRQGRSQQAIACYSKAIDLQVDYYEAWVRRGLALMLLEDFQSAIANFNQAVALNLELDLAWYLKAYCHAQTQTDEFALLALQKAFALNPGQWIEMAAQEPAFKRLRQDPRFQALAVD</sequence>
<dbReference type="SMART" id="SM00028">
    <property type="entry name" value="TPR"/>
    <property type="match status" value="3"/>
</dbReference>
<proteinExistence type="predicted"/>
<dbReference type="GO" id="GO:0046813">
    <property type="term" value="P:receptor-mediated virion attachment to host cell"/>
    <property type="evidence" value="ECO:0007669"/>
    <property type="project" value="TreeGrafter"/>
</dbReference>
<dbReference type="InterPro" id="IPR011990">
    <property type="entry name" value="TPR-like_helical_dom_sf"/>
</dbReference>
<dbReference type="Pfam" id="PF13432">
    <property type="entry name" value="TPR_16"/>
    <property type="match status" value="1"/>
</dbReference>
<gene>
    <name evidence="4" type="ORF">IQ260_09930</name>
</gene>
<dbReference type="RefSeq" id="WP_193992946.1">
    <property type="nucleotide sequence ID" value="NZ_JADEXP010000068.1"/>
</dbReference>
<evidence type="ECO:0000256" key="1">
    <source>
        <dbReference type="ARBA" id="ARBA00022737"/>
    </source>
</evidence>
<dbReference type="InterPro" id="IPR019734">
    <property type="entry name" value="TPR_rpt"/>
</dbReference>
<dbReference type="GO" id="GO:0009279">
    <property type="term" value="C:cell outer membrane"/>
    <property type="evidence" value="ECO:0007669"/>
    <property type="project" value="TreeGrafter"/>
</dbReference>
<feature type="repeat" description="TPR" evidence="3">
    <location>
        <begin position="50"/>
        <end position="83"/>
    </location>
</feature>
<feature type="repeat" description="TPR" evidence="3">
    <location>
        <begin position="16"/>
        <end position="49"/>
    </location>
</feature>
<keyword evidence="2 3" id="KW-0802">TPR repeat</keyword>
<comment type="caution">
    <text evidence="4">The sequence shown here is derived from an EMBL/GenBank/DDBJ whole genome shotgun (WGS) entry which is preliminary data.</text>
</comment>
<evidence type="ECO:0000313" key="5">
    <source>
        <dbReference type="Proteomes" id="UP000615026"/>
    </source>
</evidence>
<reference evidence="4" key="1">
    <citation type="submission" date="2020-10" db="EMBL/GenBank/DDBJ databases">
        <authorList>
            <person name="Castelo-Branco R."/>
            <person name="Eusebio N."/>
            <person name="Adriana R."/>
            <person name="Vieira A."/>
            <person name="Brugerolle De Fraissinette N."/>
            <person name="Rezende De Castro R."/>
            <person name="Schneider M.P."/>
            <person name="Vasconcelos V."/>
            <person name="Leao P.N."/>
        </authorList>
    </citation>
    <scope>NUCLEOTIDE SEQUENCE</scope>
    <source>
        <strain evidence="4">LEGE 11479</strain>
    </source>
</reference>
<evidence type="ECO:0000313" key="4">
    <source>
        <dbReference type="EMBL" id="MBE9066973.1"/>
    </source>
</evidence>
<keyword evidence="5" id="KW-1185">Reference proteome</keyword>
<dbReference type="EMBL" id="JADEXP010000068">
    <property type="protein sequence ID" value="MBE9066973.1"/>
    <property type="molecule type" value="Genomic_DNA"/>
</dbReference>
<dbReference type="PANTHER" id="PTHR44858:SF1">
    <property type="entry name" value="UDP-N-ACETYLGLUCOSAMINE--PEPTIDE N-ACETYLGLUCOSAMINYLTRANSFERASE SPINDLY-RELATED"/>
    <property type="match status" value="1"/>
</dbReference>
<dbReference type="NCBIfam" id="NF047558">
    <property type="entry name" value="TPR_END_plus"/>
    <property type="match status" value="1"/>
</dbReference>
<evidence type="ECO:0000256" key="3">
    <source>
        <dbReference type="PROSITE-ProRule" id="PRU00339"/>
    </source>
</evidence>
<dbReference type="InterPro" id="IPR050498">
    <property type="entry name" value="Ycf3"/>
</dbReference>
<dbReference type="Gene3D" id="1.25.40.10">
    <property type="entry name" value="Tetratricopeptide repeat domain"/>
    <property type="match status" value="1"/>
</dbReference>
<dbReference type="PANTHER" id="PTHR44858">
    <property type="entry name" value="TETRATRICOPEPTIDE REPEAT PROTEIN 6"/>
    <property type="match status" value="1"/>
</dbReference>